<organism evidence="2 3">
    <name type="scientific">Paracoccus aminophilus JCM 7686</name>
    <dbReference type="NCBI Taxonomy" id="1367847"/>
    <lineage>
        <taxon>Bacteria</taxon>
        <taxon>Pseudomonadati</taxon>
        <taxon>Pseudomonadota</taxon>
        <taxon>Alphaproteobacteria</taxon>
        <taxon>Rhodobacterales</taxon>
        <taxon>Paracoccaceae</taxon>
        <taxon>Paracoccus</taxon>
    </lineage>
</organism>
<dbReference type="KEGG" id="pami:JCM7686_1214"/>
<evidence type="ECO:0000256" key="1">
    <source>
        <dbReference type="SAM" id="MobiDB-lite"/>
    </source>
</evidence>
<feature type="region of interest" description="Disordered" evidence="1">
    <location>
        <begin position="1"/>
        <end position="21"/>
    </location>
</feature>
<dbReference type="EMBL" id="CP006650">
    <property type="protein sequence ID" value="AGT08323.1"/>
    <property type="molecule type" value="Genomic_DNA"/>
</dbReference>
<keyword evidence="3" id="KW-1185">Reference proteome</keyword>
<gene>
    <name evidence="2" type="ORF">JCM7686_1214</name>
</gene>
<dbReference type="eggNOG" id="ENOG503010N">
    <property type="taxonomic scope" value="Bacteria"/>
</dbReference>
<protein>
    <submittedName>
        <fullName evidence="2">Uncharacterized protein</fullName>
    </submittedName>
</protein>
<name>S5YA78_PARAH</name>
<dbReference type="AlphaFoldDB" id="S5YA78"/>
<dbReference type="STRING" id="1367847.JCM7686_1214"/>
<sequence length="203" mass="21522">MRAEGQRGFRAPRSSPIKGQYFRGEERGPLMQRRTIGLLMAATLSLAACGGGGSASSSLNPFQWFGGGSKQATTLMPDGGYPTARADDGRALVARITAAKWEPLYEGGMLTVTALPATKGWWAMKLVTEVPMPAGRIHADDTGVLRLRLVGLPPLDNSFEAATPADLRSDSVTVSLTLSHEALDGLREVVITGATNAVSIKRK</sequence>
<evidence type="ECO:0000313" key="3">
    <source>
        <dbReference type="Proteomes" id="UP000015480"/>
    </source>
</evidence>
<proteinExistence type="predicted"/>
<dbReference type="PATRIC" id="fig|1367847.3.peg.1186"/>
<evidence type="ECO:0000313" key="2">
    <source>
        <dbReference type="EMBL" id="AGT08323.1"/>
    </source>
</evidence>
<accession>S5YA78</accession>
<dbReference type="HOGENOM" id="CLU_135047_0_0_5"/>
<reference evidence="2 3" key="1">
    <citation type="journal article" date="2014" name="BMC Genomics">
        <title>Architecture and functions of a multipartite genome of the methylotrophic bacterium Paracoccus aminophilus JCM 7686, containing primary and secondary chromids.</title>
        <authorList>
            <person name="Dziewit L."/>
            <person name="Czarnecki J."/>
            <person name="Wibberg D."/>
            <person name="Radlinska M."/>
            <person name="Mrozek P."/>
            <person name="Szymczak M."/>
            <person name="Schluter A."/>
            <person name="Puhler A."/>
            <person name="Bartosik D."/>
        </authorList>
    </citation>
    <scope>NUCLEOTIDE SEQUENCE [LARGE SCALE GENOMIC DNA]</scope>
    <source>
        <strain evidence="2">JCM 7686</strain>
    </source>
</reference>
<dbReference type="Proteomes" id="UP000015480">
    <property type="component" value="Chromosome"/>
</dbReference>